<dbReference type="InterPro" id="IPR032577">
    <property type="entry name" value="DUF4920"/>
</dbReference>
<dbReference type="RefSeq" id="WP_148453891.1">
    <property type="nucleotide sequence ID" value="NZ_VSFC01000022.1"/>
</dbReference>
<evidence type="ECO:0000313" key="2">
    <source>
        <dbReference type="Proteomes" id="UP000324550"/>
    </source>
</evidence>
<dbReference type="Pfam" id="PF16267">
    <property type="entry name" value="DUF4920"/>
    <property type="match status" value="1"/>
</dbReference>
<keyword evidence="2" id="KW-1185">Reference proteome</keyword>
<reference evidence="1 2" key="1">
    <citation type="submission" date="2019-08" db="EMBL/GenBank/DDBJ databases">
        <title>Formosa sediminis sp. nov., isolated from marine sediment.</title>
        <authorList>
            <person name="Cao W.R."/>
        </authorList>
    </citation>
    <scope>NUCLEOTIDE SEQUENCE [LARGE SCALE GENOMIC DNA]</scope>
    <source>
        <strain evidence="1 2">1494</strain>
    </source>
</reference>
<dbReference type="OrthoDB" id="129527at2"/>
<organism evidence="1 2">
    <name type="scientific">Formosa maritima</name>
    <dbReference type="NCBI Taxonomy" id="2592046"/>
    <lineage>
        <taxon>Bacteria</taxon>
        <taxon>Pseudomonadati</taxon>
        <taxon>Bacteroidota</taxon>
        <taxon>Flavobacteriia</taxon>
        <taxon>Flavobacteriales</taxon>
        <taxon>Flavobacteriaceae</taxon>
        <taxon>Formosa</taxon>
    </lineage>
</organism>
<dbReference type="EMBL" id="VSFC01000022">
    <property type="protein sequence ID" value="TYA57534.1"/>
    <property type="molecule type" value="Genomic_DNA"/>
</dbReference>
<comment type="caution">
    <text evidence="1">The sequence shown here is derived from an EMBL/GenBank/DDBJ whole genome shotgun (WGS) entry which is preliminary data.</text>
</comment>
<dbReference type="PROSITE" id="PS51257">
    <property type="entry name" value="PROKAR_LIPOPROTEIN"/>
    <property type="match status" value="1"/>
</dbReference>
<accession>A0A5D0GF05</accession>
<gene>
    <name evidence="1" type="ORF">FVF61_04715</name>
</gene>
<dbReference type="Proteomes" id="UP000324550">
    <property type="component" value="Unassembled WGS sequence"/>
</dbReference>
<sequence>MKHFLTFIILSLIIVSCKNNTTETNVNSLESEEVKELAYASFGDKIEADNAIEARLMADTYKELVVGDSISTKMIAKVEEVCQAKGCWMKLDLGNDEQVMVKFKDYGFFMPKNIAGKEVIVNGKAFVSEVSIEEQRHYAKDAGKSDNEIAAITEVKRTYTFEADGVLLKEE</sequence>
<name>A0A5D0GF05_9FLAO</name>
<dbReference type="AlphaFoldDB" id="A0A5D0GF05"/>
<protein>
    <submittedName>
        <fullName evidence="1">DUF4920 domain-containing protein</fullName>
    </submittedName>
</protein>
<evidence type="ECO:0000313" key="1">
    <source>
        <dbReference type="EMBL" id="TYA57534.1"/>
    </source>
</evidence>
<proteinExistence type="predicted"/>